<name>A0A2U1AR43_9BACT</name>
<dbReference type="EMBL" id="QEKH01000024">
    <property type="protein sequence ID" value="PVY38811.1"/>
    <property type="molecule type" value="Genomic_DNA"/>
</dbReference>
<keyword evidence="1" id="KW-1133">Transmembrane helix</keyword>
<dbReference type="InterPro" id="IPR012902">
    <property type="entry name" value="N_methyl_site"/>
</dbReference>
<protein>
    <submittedName>
        <fullName evidence="2">Prepilin-type N-terminal cleavage/methylation domain-containing protein/prepilin-type processing-associated H-X9-DG protein</fullName>
    </submittedName>
</protein>
<dbReference type="SUPFAM" id="SSF54523">
    <property type="entry name" value="Pili subunits"/>
    <property type="match status" value="1"/>
</dbReference>
<keyword evidence="3" id="KW-1185">Reference proteome</keyword>
<organism evidence="2 3">
    <name type="scientific">Victivallis vadensis</name>
    <dbReference type="NCBI Taxonomy" id="172901"/>
    <lineage>
        <taxon>Bacteria</taxon>
        <taxon>Pseudomonadati</taxon>
        <taxon>Lentisphaerota</taxon>
        <taxon>Lentisphaeria</taxon>
        <taxon>Victivallales</taxon>
        <taxon>Victivallaceae</taxon>
        <taxon>Victivallis</taxon>
    </lineage>
</organism>
<evidence type="ECO:0000313" key="2">
    <source>
        <dbReference type="EMBL" id="PVY38811.1"/>
    </source>
</evidence>
<proteinExistence type="predicted"/>
<dbReference type="OrthoDB" id="4246706at2"/>
<gene>
    <name evidence="2" type="ORF">C8D82_12447</name>
</gene>
<dbReference type="PANTHER" id="PTHR30093">
    <property type="entry name" value="GENERAL SECRETION PATHWAY PROTEIN G"/>
    <property type="match status" value="1"/>
</dbReference>
<dbReference type="Proteomes" id="UP000245959">
    <property type="component" value="Unassembled WGS sequence"/>
</dbReference>
<keyword evidence="1" id="KW-0472">Membrane</keyword>
<evidence type="ECO:0000313" key="3">
    <source>
        <dbReference type="Proteomes" id="UP000245959"/>
    </source>
</evidence>
<dbReference type="Gene3D" id="3.30.700.10">
    <property type="entry name" value="Glycoprotein, Type 4 Pilin"/>
    <property type="match status" value="1"/>
</dbReference>
<dbReference type="GeneID" id="78296214"/>
<dbReference type="NCBIfam" id="TIGR02532">
    <property type="entry name" value="IV_pilin_GFxxxE"/>
    <property type="match status" value="1"/>
</dbReference>
<keyword evidence="1" id="KW-0812">Transmembrane</keyword>
<dbReference type="InterPro" id="IPR045584">
    <property type="entry name" value="Pilin-like"/>
</dbReference>
<accession>A0A2U1AR43</accession>
<reference evidence="2 3" key="1">
    <citation type="submission" date="2018-04" db="EMBL/GenBank/DDBJ databases">
        <title>Genomic Encyclopedia of Type Strains, Phase IV (KMG-IV): sequencing the most valuable type-strain genomes for metagenomic binning, comparative biology and taxonomic classification.</title>
        <authorList>
            <person name="Goeker M."/>
        </authorList>
    </citation>
    <scope>NUCLEOTIDE SEQUENCE [LARGE SCALE GENOMIC DNA]</scope>
    <source>
        <strain evidence="2 3">DSM 14823</strain>
    </source>
</reference>
<comment type="caution">
    <text evidence="2">The sequence shown here is derived from an EMBL/GenBank/DDBJ whole genome shotgun (WGS) entry which is preliminary data.</text>
</comment>
<dbReference type="AlphaFoldDB" id="A0A2U1AR43"/>
<dbReference type="Pfam" id="PF07963">
    <property type="entry name" value="N_methyl"/>
    <property type="match status" value="1"/>
</dbReference>
<evidence type="ECO:0000256" key="1">
    <source>
        <dbReference type="SAM" id="Phobius"/>
    </source>
</evidence>
<feature type="transmembrane region" description="Helical" evidence="1">
    <location>
        <begin position="6"/>
        <end position="28"/>
    </location>
</feature>
<sequence>MKRAFTLIELLVVIAIIAILASMLLPALNKARERAKMSLCTSSHKQVIQAQQLYANDFSGFMVWKIADAHMFSYVLTGNRWSYNASKKTHSYTPILGGVAYLPAERHKLFSCPLSGSYMQDDFEQWNTNGFYYPAWDGTTYPEIKPVTGDFWVKAGGVAFQGYSTSRARRPSELHLYADTARVGIGNWERAIRGNYYWRSDNVRDSGGPGGIWLGHNDQAQVSFMDGHTATMSRAALTTGTMKVKRMVSRELGEIR</sequence>
<dbReference type="RefSeq" id="WP_116884924.1">
    <property type="nucleotide sequence ID" value="NZ_CABMMC010000115.1"/>
</dbReference>